<feature type="compositionally biased region" description="Polar residues" evidence="3">
    <location>
        <begin position="9"/>
        <end position="31"/>
    </location>
</feature>
<keyword evidence="2" id="KW-0560">Oxidoreductase</keyword>
<comment type="similarity">
    <text evidence="1">Belongs to the short-chain dehydrogenases/reductases (SDR) family.</text>
</comment>
<dbReference type="PANTHER" id="PTHR42901">
    <property type="entry name" value="ALCOHOL DEHYDROGENASE"/>
    <property type="match status" value="1"/>
</dbReference>
<organism evidence="4 5">
    <name type="scientific">Fusarium avenaceum</name>
    <dbReference type="NCBI Taxonomy" id="40199"/>
    <lineage>
        <taxon>Eukaryota</taxon>
        <taxon>Fungi</taxon>
        <taxon>Dikarya</taxon>
        <taxon>Ascomycota</taxon>
        <taxon>Pezizomycotina</taxon>
        <taxon>Sordariomycetes</taxon>
        <taxon>Hypocreomycetidae</taxon>
        <taxon>Hypocreales</taxon>
        <taxon>Nectriaceae</taxon>
        <taxon>Fusarium</taxon>
        <taxon>Fusarium tricinctum species complex</taxon>
    </lineage>
</organism>
<dbReference type="PANTHER" id="PTHR42901:SF1">
    <property type="entry name" value="ALCOHOL DEHYDROGENASE"/>
    <property type="match status" value="1"/>
</dbReference>
<comment type="caution">
    <text evidence="4">The sequence shown here is derived from an EMBL/GenBank/DDBJ whole genome shotgun (WGS) entry which is preliminary data.</text>
</comment>
<keyword evidence="5" id="KW-1185">Reference proteome</keyword>
<dbReference type="AlphaFoldDB" id="A0A9P7KSD1"/>
<evidence type="ECO:0000256" key="1">
    <source>
        <dbReference type="ARBA" id="ARBA00006484"/>
    </source>
</evidence>
<dbReference type="Gene3D" id="3.40.50.720">
    <property type="entry name" value="NAD(P)-binding Rossmann-like Domain"/>
    <property type="match status" value="1"/>
</dbReference>
<protein>
    <recommendedName>
        <fullName evidence="6">Peroxisomal short-chain alcohol dehydrogenase</fullName>
    </recommendedName>
</protein>
<feature type="region of interest" description="Disordered" evidence="3">
    <location>
        <begin position="1"/>
        <end position="31"/>
    </location>
</feature>
<accession>A0A9P7KSD1</accession>
<gene>
    <name evidence="4" type="ORF">KAF25_003626</name>
</gene>
<dbReference type="CDD" id="cd05233">
    <property type="entry name" value="SDR_c"/>
    <property type="match status" value="1"/>
</dbReference>
<dbReference type="SUPFAM" id="SSF51735">
    <property type="entry name" value="NAD(P)-binding Rossmann-fold domains"/>
    <property type="match status" value="1"/>
</dbReference>
<proteinExistence type="inferred from homology"/>
<dbReference type="InterPro" id="IPR002347">
    <property type="entry name" value="SDR_fam"/>
</dbReference>
<evidence type="ECO:0008006" key="6">
    <source>
        <dbReference type="Google" id="ProtNLM"/>
    </source>
</evidence>
<dbReference type="GO" id="GO:0016491">
    <property type="term" value="F:oxidoreductase activity"/>
    <property type="evidence" value="ECO:0007669"/>
    <property type="project" value="UniProtKB-KW"/>
</dbReference>
<name>A0A9P7KSD1_9HYPO</name>
<reference evidence="4" key="1">
    <citation type="submission" date="2021-04" db="EMBL/GenBank/DDBJ databases">
        <title>Draft genome of Fusarium avenaceum strain F156N33, isolated from an atmospheric sample in Virginia.</title>
        <authorList>
            <person name="Yang S."/>
            <person name="Vinatzer B.A."/>
            <person name="Coleman J."/>
        </authorList>
    </citation>
    <scope>NUCLEOTIDE SEQUENCE</scope>
    <source>
        <strain evidence="4">F156N33</strain>
    </source>
</reference>
<dbReference type="Proteomes" id="UP000782241">
    <property type="component" value="Unassembled WGS sequence"/>
</dbReference>
<sequence length="318" mass="34878">MLLEMPSAADSTTPQDNPWEGTNTPLNGSDLVSSIHRESYPAISPSRPSLSQAGHTVLVAGASTGIGYSIAESFAAASADRVIITGRRQDVLDGAAEKIKAKYPKVQVVSIINDFGDEAATHEFWNNLSRDGIFVDVLVLSAARMWLPNTILGLGYETFKDGLSINLTAPYLWTTLFHKQRESNPSRKLALLNLSSIVIHATPMAVPVPLYSLTKSAGTMLMQHIAMTVPSSEMQVISFEPGLHYTESFERFADESSFQWDDIKLPGDFAVWAASEEAEFLHGRFIWAKWDVNELKNGSLRKQIESDASLFRVGVNGC</sequence>
<dbReference type="Pfam" id="PF00106">
    <property type="entry name" value="adh_short"/>
    <property type="match status" value="1"/>
</dbReference>
<evidence type="ECO:0000256" key="3">
    <source>
        <dbReference type="SAM" id="MobiDB-lite"/>
    </source>
</evidence>
<evidence type="ECO:0000313" key="5">
    <source>
        <dbReference type="Proteomes" id="UP000782241"/>
    </source>
</evidence>
<evidence type="ECO:0000256" key="2">
    <source>
        <dbReference type="ARBA" id="ARBA00023002"/>
    </source>
</evidence>
<dbReference type="InterPro" id="IPR036291">
    <property type="entry name" value="NAD(P)-bd_dom_sf"/>
</dbReference>
<evidence type="ECO:0000313" key="4">
    <source>
        <dbReference type="EMBL" id="KAG5660104.1"/>
    </source>
</evidence>
<dbReference type="EMBL" id="JAGPUO010000010">
    <property type="protein sequence ID" value="KAG5660104.1"/>
    <property type="molecule type" value="Genomic_DNA"/>
</dbReference>